<reference evidence="9 10" key="1">
    <citation type="submission" date="2014-04" db="EMBL/GenBank/DDBJ databases">
        <authorList>
            <consortium name="DOE Joint Genome Institute"/>
            <person name="Kuo A."/>
            <person name="Gay G."/>
            <person name="Dore J."/>
            <person name="Kohler A."/>
            <person name="Nagy L.G."/>
            <person name="Floudas D."/>
            <person name="Copeland A."/>
            <person name="Barry K.W."/>
            <person name="Cichocki N."/>
            <person name="Veneault-Fourrey C."/>
            <person name="LaButti K."/>
            <person name="Lindquist E.A."/>
            <person name="Lipzen A."/>
            <person name="Lundell T."/>
            <person name="Morin E."/>
            <person name="Murat C."/>
            <person name="Sun H."/>
            <person name="Tunlid A."/>
            <person name="Henrissat B."/>
            <person name="Grigoriev I.V."/>
            <person name="Hibbett D.S."/>
            <person name="Martin F."/>
            <person name="Nordberg H.P."/>
            <person name="Cantor M.N."/>
            <person name="Hua S.X."/>
        </authorList>
    </citation>
    <scope>NUCLEOTIDE SEQUENCE [LARGE SCALE GENOMIC DNA]</scope>
    <source>
        <strain evidence="10">h7</strain>
    </source>
</reference>
<name>A0A0C2XJ94_HEBCY</name>
<feature type="transmembrane region" description="Helical" evidence="7">
    <location>
        <begin position="195"/>
        <end position="216"/>
    </location>
</feature>
<evidence type="ECO:0000259" key="8">
    <source>
        <dbReference type="Pfam" id="PF02656"/>
    </source>
</evidence>
<dbReference type="OrthoDB" id="199599at2759"/>
<dbReference type="GO" id="GO:0005886">
    <property type="term" value="C:plasma membrane"/>
    <property type="evidence" value="ECO:0007669"/>
    <property type="project" value="UniProtKB-SubCell"/>
</dbReference>
<dbReference type="HOGENOM" id="CLU_053359_3_1_1"/>
<feature type="compositionally biased region" description="Basic and acidic residues" evidence="6">
    <location>
        <begin position="105"/>
        <end position="116"/>
    </location>
</feature>
<feature type="transmembrane region" description="Helical" evidence="7">
    <location>
        <begin position="228"/>
        <end position="253"/>
    </location>
</feature>
<feature type="region of interest" description="Disordered" evidence="6">
    <location>
        <begin position="1"/>
        <end position="124"/>
    </location>
</feature>
<dbReference type="PANTHER" id="PTHR34187">
    <property type="entry name" value="FGR18P"/>
    <property type="match status" value="1"/>
</dbReference>
<dbReference type="AlphaFoldDB" id="A0A0C2XJ94"/>
<evidence type="ECO:0000256" key="3">
    <source>
        <dbReference type="ARBA" id="ARBA00022692"/>
    </source>
</evidence>
<feature type="transmembrane region" description="Helical" evidence="7">
    <location>
        <begin position="154"/>
        <end position="175"/>
    </location>
</feature>
<dbReference type="InterPro" id="IPR003807">
    <property type="entry name" value="DUF202"/>
</dbReference>
<evidence type="ECO:0000256" key="4">
    <source>
        <dbReference type="ARBA" id="ARBA00022989"/>
    </source>
</evidence>
<keyword evidence="2" id="KW-1003">Cell membrane</keyword>
<feature type="compositionally biased region" description="Basic and acidic residues" evidence="6">
    <location>
        <begin position="65"/>
        <end position="77"/>
    </location>
</feature>
<keyword evidence="5 7" id="KW-0472">Membrane</keyword>
<dbReference type="EMBL" id="KN831794">
    <property type="protein sequence ID" value="KIM37898.1"/>
    <property type="molecule type" value="Genomic_DNA"/>
</dbReference>
<reference evidence="10" key="2">
    <citation type="submission" date="2015-01" db="EMBL/GenBank/DDBJ databases">
        <title>Evolutionary Origins and Diversification of the Mycorrhizal Mutualists.</title>
        <authorList>
            <consortium name="DOE Joint Genome Institute"/>
            <consortium name="Mycorrhizal Genomics Consortium"/>
            <person name="Kohler A."/>
            <person name="Kuo A."/>
            <person name="Nagy L.G."/>
            <person name="Floudas D."/>
            <person name="Copeland A."/>
            <person name="Barry K.W."/>
            <person name="Cichocki N."/>
            <person name="Veneault-Fourrey C."/>
            <person name="LaButti K."/>
            <person name="Lindquist E.A."/>
            <person name="Lipzen A."/>
            <person name="Lundell T."/>
            <person name="Morin E."/>
            <person name="Murat C."/>
            <person name="Riley R."/>
            <person name="Ohm R."/>
            <person name="Sun H."/>
            <person name="Tunlid A."/>
            <person name="Henrissat B."/>
            <person name="Grigoriev I.V."/>
            <person name="Hibbett D.S."/>
            <person name="Martin F."/>
        </authorList>
    </citation>
    <scope>NUCLEOTIDE SEQUENCE [LARGE SCALE GENOMIC DNA]</scope>
    <source>
        <strain evidence="10">h7</strain>
    </source>
</reference>
<protein>
    <recommendedName>
        <fullName evidence="8">DUF202 domain-containing protein</fullName>
    </recommendedName>
</protein>
<keyword evidence="10" id="KW-1185">Reference proteome</keyword>
<evidence type="ECO:0000256" key="7">
    <source>
        <dbReference type="SAM" id="Phobius"/>
    </source>
</evidence>
<dbReference type="Proteomes" id="UP000053424">
    <property type="component" value="Unassembled WGS sequence"/>
</dbReference>
<dbReference type="InterPro" id="IPR052053">
    <property type="entry name" value="IM_YidH-like"/>
</dbReference>
<evidence type="ECO:0000313" key="10">
    <source>
        <dbReference type="Proteomes" id="UP000053424"/>
    </source>
</evidence>
<organism evidence="9 10">
    <name type="scientific">Hebeloma cylindrosporum</name>
    <dbReference type="NCBI Taxonomy" id="76867"/>
    <lineage>
        <taxon>Eukaryota</taxon>
        <taxon>Fungi</taxon>
        <taxon>Dikarya</taxon>
        <taxon>Basidiomycota</taxon>
        <taxon>Agaricomycotina</taxon>
        <taxon>Agaricomycetes</taxon>
        <taxon>Agaricomycetidae</taxon>
        <taxon>Agaricales</taxon>
        <taxon>Agaricineae</taxon>
        <taxon>Hymenogastraceae</taxon>
        <taxon>Hebeloma</taxon>
    </lineage>
</organism>
<evidence type="ECO:0000256" key="1">
    <source>
        <dbReference type="ARBA" id="ARBA00004651"/>
    </source>
</evidence>
<evidence type="ECO:0000256" key="6">
    <source>
        <dbReference type="SAM" id="MobiDB-lite"/>
    </source>
</evidence>
<gene>
    <name evidence="9" type="ORF">M413DRAFT_20168</name>
</gene>
<dbReference type="PANTHER" id="PTHR34187:SF2">
    <property type="entry name" value="DUF202 DOMAIN-CONTAINING PROTEIN"/>
    <property type="match status" value="1"/>
</dbReference>
<keyword evidence="3 7" id="KW-0812">Transmembrane</keyword>
<feature type="domain" description="DUF202" evidence="8">
    <location>
        <begin position="145"/>
        <end position="219"/>
    </location>
</feature>
<keyword evidence="4 7" id="KW-1133">Transmembrane helix</keyword>
<dbReference type="Pfam" id="PF02656">
    <property type="entry name" value="DUF202"/>
    <property type="match status" value="1"/>
</dbReference>
<evidence type="ECO:0000313" key="9">
    <source>
        <dbReference type="EMBL" id="KIM37898.1"/>
    </source>
</evidence>
<accession>A0A0C2XJ94</accession>
<proteinExistence type="predicted"/>
<comment type="subcellular location">
    <subcellularLocation>
        <location evidence="1">Cell membrane</location>
        <topology evidence="1">Multi-pass membrane protein</topology>
    </subcellularLocation>
</comment>
<evidence type="ECO:0000256" key="2">
    <source>
        <dbReference type="ARBA" id="ARBA00022475"/>
    </source>
</evidence>
<sequence length="260" mass="27966">MFPNKRLENLSPSDPIESTPLLAGASSNPSRSKESSPRVFTAWTNTLQNRIRGKAHPIKHLQSTSHERAMGPQDHSDSNSGQVSPPYRRLSGARPSSPVTIDSLDDIHPGPTDNKHRPTAPLSFGPFPPTQPLSLCLQNSGSVARDHLASERTFLAYVRTSLAIVSAGVALVQLFSAASSRNPEAHWLHGYIRPLGATTVMVGLSVLLIGVTRYFMVQSALTNGYFPVARLAIGFIAIVLSALVTLTFGILLAGKVEGRE</sequence>
<evidence type="ECO:0000256" key="5">
    <source>
        <dbReference type="ARBA" id="ARBA00023136"/>
    </source>
</evidence>